<keyword evidence="5" id="KW-1133">Transmembrane helix</keyword>
<evidence type="ECO:0000313" key="7">
    <source>
        <dbReference type="EMBL" id="KAB4469759.1"/>
    </source>
</evidence>
<evidence type="ECO:0000256" key="4">
    <source>
        <dbReference type="PROSITE-ProRule" id="PRU00339"/>
    </source>
</evidence>
<evidence type="ECO:0000256" key="3">
    <source>
        <dbReference type="ARBA" id="ARBA00022553"/>
    </source>
</evidence>
<comment type="catalytic activity">
    <reaction evidence="1">
        <text>ATP + protein L-histidine = ADP + protein N-phospho-L-histidine.</text>
        <dbReference type="EC" id="2.7.13.3"/>
    </reaction>
</comment>
<dbReference type="InterPro" id="IPR036890">
    <property type="entry name" value="HATPase_C_sf"/>
</dbReference>
<dbReference type="InterPro" id="IPR011990">
    <property type="entry name" value="TPR-like_helical_dom_sf"/>
</dbReference>
<comment type="caution">
    <text evidence="7">The sequence shown here is derived from an EMBL/GenBank/DDBJ whole genome shotgun (WGS) entry which is preliminary data.</text>
</comment>
<dbReference type="InterPro" id="IPR019734">
    <property type="entry name" value="TPR_rpt"/>
</dbReference>
<dbReference type="SUPFAM" id="SSF55874">
    <property type="entry name" value="ATPase domain of HSP90 chaperone/DNA topoisomerase II/histidine kinase"/>
    <property type="match status" value="1"/>
</dbReference>
<dbReference type="PANTHER" id="PTHR43547">
    <property type="entry name" value="TWO-COMPONENT HISTIDINE KINASE"/>
    <property type="match status" value="1"/>
</dbReference>
<evidence type="ECO:0000259" key="6">
    <source>
        <dbReference type="PROSITE" id="PS50109"/>
    </source>
</evidence>
<dbReference type="OMA" id="CIRHEIN"/>
<reference evidence="8" key="2">
    <citation type="submission" date="2022-10" db="EMBL/GenBank/DDBJ databases">
        <title>Human gut microbiome strain richness.</title>
        <authorList>
            <person name="Chen-Liaw A."/>
        </authorList>
    </citation>
    <scope>NUCLEOTIDE SEQUENCE</scope>
    <source>
        <strain evidence="8">1001283st1_A3_1001283B150304_161114</strain>
    </source>
</reference>
<feature type="transmembrane region" description="Helical" evidence="5">
    <location>
        <begin position="394"/>
        <end position="414"/>
    </location>
</feature>
<dbReference type="EC" id="2.7.13.3" evidence="2"/>
<keyword evidence="5" id="KW-0472">Membrane</keyword>
<feature type="domain" description="Histidine kinase" evidence="6">
    <location>
        <begin position="448"/>
        <end position="652"/>
    </location>
</feature>
<evidence type="ECO:0000313" key="9">
    <source>
        <dbReference type="Proteomes" id="UP000436858"/>
    </source>
</evidence>
<keyword evidence="4" id="KW-0802">TPR repeat</keyword>
<dbReference type="Gene3D" id="1.10.287.130">
    <property type="match status" value="1"/>
</dbReference>
<organism evidence="7 9">
    <name type="scientific">Bacteroides thetaiotaomicron</name>
    <dbReference type="NCBI Taxonomy" id="818"/>
    <lineage>
        <taxon>Bacteria</taxon>
        <taxon>Pseudomonadati</taxon>
        <taxon>Bacteroidota</taxon>
        <taxon>Bacteroidia</taxon>
        <taxon>Bacteroidales</taxon>
        <taxon>Bacteroidaceae</taxon>
        <taxon>Bacteroides</taxon>
    </lineage>
</organism>
<dbReference type="EMBL" id="WCRY01000054">
    <property type="protein sequence ID" value="KAB4469759.1"/>
    <property type="molecule type" value="Genomic_DNA"/>
</dbReference>
<keyword evidence="7" id="KW-0418">Kinase</keyword>
<keyword evidence="5" id="KW-0812">Transmembrane</keyword>
<feature type="repeat" description="TPR" evidence="4">
    <location>
        <begin position="159"/>
        <end position="192"/>
    </location>
</feature>
<dbReference type="Proteomes" id="UP000436858">
    <property type="component" value="Unassembled WGS sequence"/>
</dbReference>
<evidence type="ECO:0000256" key="1">
    <source>
        <dbReference type="ARBA" id="ARBA00000085"/>
    </source>
</evidence>
<dbReference type="CDD" id="cd00082">
    <property type="entry name" value="HisKA"/>
    <property type="match status" value="1"/>
</dbReference>
<dbReference type="SUPFAM" id="SSF47384">
    <property type="entry name" value="Homodimeric domain of signal transducing histidine kinase"/>
    <property type="match status" value="1"/>
</dbReference>
<keyword evidence="3" id="KW-0597">Phosphoprotein</keyword>
<reference evidence="7 9" key="1">
    <citation type="journal article" date="2019" name="Nat. Med.">
        <title>A library of human gut bacterial isolates paired with longitudinal multiomics data enables mechanistic microbiome research.</title>
        <authorList>
            <person name="Poyet M."/>
            <person name="Groussin M."/>
            <person name="Gibbons S.M."/>
            <person name="Avila-Pacheco J."/>
            <person name="Jiang X."/>
            <person name="Kearney S.M."/>
            <person name="Perrotta A.R."/>
            <person name="Berdy B."/>
            <person name="Zhao S."/>
            <person name="Lieberman T.D."/>
            <person name="Swanson P.K."/>
            <person name="Smith M."/>
            <person name="Roesemann S."/>
            <person name="Alexander J.E."/>
            <person name="Rich S.A."/>
            <person name="Livny J."/>
            <person name="Vlamakis H."/>
            <person name="Clish C."/>
            <person name="Bullock K."/>
            <person name="Deik A."/>
            <person name="Scott J."/>
            <person name="Pierce K.A."/>
            <person name="Xavier R.J."/>
            <person name="Alm E.J."/>
        </authorList>
    </citation>
    <scope>NUCLEOTIDE SEQUENCE [LARGE SCALE GENOMIC DNA]</scope>
    <source>
        <strain evidence="7 9">BIOML-A162</strain>
    </source>
</reference>
<dbReference type="PROSITE" id="PS50109">
    <property type="entry name" value="HIS_KIN"/>
    <property type="match status" value="1"/>
</dbReference>
<dbReference type="Pfam" id="PF00512">
    <property type="entry name" value="HisKA"/>
    <property type="match status" value="1"/>
</dbReference>
<accession>A0A0P0F329</accession>
<dbReference type="PANTHER" id="PTHR43547:SF2">
    <property type="entry name" value="HYBRID SIGNAL TRANSDUCTION HISTIDINE KINASE C"/>
    <property type="match status" value="1"/>
</dbReference>
<evidence type="ECO:0000256" key="5">
    <source>
        <dbReference type="SAM" id="Phobius"/>
    </source>
</evidence>
<evidence type="ECO:0000313" key="8">
    <source>
        <dbReference type="EMBL" id="MDC2238740.1"/>
    </source>
</evidence>
<dbReference type="GO" id="GO:0000155">
    <property type="term" value="F:phosphorelay sensor kinase activity"/>
    <property type="evidence" value="ECO:0007669"/>
    <property type="project" value="InterPro"/>
</dbReference>
<dbReference type="AlphaFoldDB" id="A0A0P0F329"/>
<protein>
    <recommendedName>
        <fullName evidence="2">histidine kinase</fullName>
        <ecNumber evidence="2">2.7.13.3</ecNumber>
    </recommendedName>
</protein>
<name>A0A0P0F329_BACT4</name>
<dbReference type="Gene3D" id="1.25.40.10">
    <property type="entry name" value="Tetratricopeptide repeat domain"/>
    <property type="match status" value="1"/>
</dbReference>
<accession>C6ITN3</accession>
<dbReference type="Proteomes" id="UP001217776">
    <property type="component" value="Unassembled WGS sequence"/>
</dbReference>
<dbReference type="InterPro" id="IPR005467">
    <property type="entry name" value="His_kinase_dom"/>
</dbReference>
<dbReference type="SUPFAM" id="SSF48452">
    <property type="entry name" value="TPR-like"/>
    <property type="match status" value="1"/>
</dbReference>
<proteinExistence type="predicted"/>
<dbReference type="EMBL" id="JAQNVG010000058">
    <property type="protein sequence ID" value="MDC2238740.1"/>
    <property type="molecule type" value="Genomic_DNA"/>
</dbReference>
<dbReference type="GeneID" id="60927583"/>
<dbReference type="SMART" id="SM00388">
    <property type="entry name" value="HisKA"/>
    <property type="match status" value="1"/>
</dbReference>
<dbReference type="PROSITE" id="PS50005">
    <property type="entry name" value="TPR"/>
    <property type="match status" value="1"/>
</dbReference>
<dbReference type="SMART" id="SM00028">
    <property type="entry name" value="TPR"/>
    <property type="match status" value="2"/>
</dbReference>
<gene>
    <name evidence="7" type="ORF">GAN91_27055</name>
    <name evidence="8" type="ORF">PO127_23630</name>
</gene>
<dbReference type="RefSeq" id="WP_008767920.1">
    <property type="nucleotide sequence ID" value="NZ_BAABXH010000001.1"/>
</dbReference>
<dbReference type="InterPro" id="IPR003661">
    <property type="entry name" value="HisK_dim/P_dom"/>
</dbReference>
<dbReference type="KEGG" id="btho:Btheta7330_01462"/>
<evidence type="ECO:0000256" key="2">
    <source>
        <dbReference type="ARBA" id="ARBA00012438"/>
    </source>
</evidence>
<keyword evidence="7" id="KW-0808">Transferase</keyword>
<dbReference type="InterPro" id="IPR036097">
    <property type="entry name" value="HisK_dim/P_sf"/>
</dbReference>
<sequence>MKRLILLIITCYGLLLGYANTDTASDSLLQMLQTLPHDTTRLSTLNAIIKIEQNNYKCIQYSDTLMLEALKLKNDKYASLAAYYHLLYYYNRCEQDSVAKWIVKMEPLVQKSGLWDYFFDARRFQIDLYTFTEQYELAISEANKMKQKALDIDNNRGMVAAYQCLSNAYIGSQRWDEGLKALEEAYRLLPKNGNAVVRISVLSQLISVTKEMKDNNRQLKYLQELENVLCKFIIDNPSLKDGFADVFIFNEIFYAHYYLNTDQPQLAYSHIEKSKKYLTENTYFMYKVLYYDIYAKYYQSIKQYQQASAYIDTTLTMLKKDFTSDYAEQLLKQAKIWVEAGDNNRATTLYQQALAIKDSAAMALSNTQMEQIKKSYNLDKIELEQQKQTNQIRLISLIVISAILIVLFISLFRLSKIRKALKYSESEIRKAAETVRVTNEIKNRFLSNMSYNIRTPLNNVVGFSQLIASEPNIDEKTREEYSAIIHQSSERLMRLVNDVLDLSRLEAKMMKFQIQDYDAVSLCNEVCYMARMNNEKTGIQVRFTPEVESLSLRTDTTRLGYALLSTLTYPHEHETEGQQEERIIRFTLSRKGEMLYFRILNSPLADEAFTSQETGIRHEINQLLLAYFGGSYQVNARGTEGPEIVFTYPIASESE</sequence>